<protein>
    <submittedName>
        <fullName evidence="2">5'-nucleotidase, lipoprotein e(P4) family</fullName>
    </submittedName>
</protein>
<keyword evidence="3" id="KW-1185">Reference proteome</keyword>
<dbReference type="InterPro" id="IPR023214">
    <property type="entry name" value="HAD_sf"/>
</dbReference>
<evidence type="ECO:0000256" key="1">
    <source>
        <dbReference type="ARBA" id="ARBA00022729"/>
    </source>
</evidence>
<name>A0A2S7STS2_9BACT</name>
<dbReference type="NCBIfam" id="TIGR01533">
    <property type="entry name" value="lipo_e_P4"/>
    <property type="match status" value="1"/>
</dbReference>
<dbReference type="GO" id="GO:0009279">
    <property type="term" value="C:cell outer membrane"/>
    <property type="evidence" value="ECO:0007669"/>
    <property type="project" value="InterPro"/>
</dbReference>
<evidence type="ECO:0000313" key="3">
    <source>
        <dbReference type="Proteomes" id="UP000239872"/>
    </source>
</evidence>
<dbReference type="PANTHER" id="PTHR31284:SF10">
    <property type="entry name" value="ACID PHOSPHATASE-LIKE PROTEIN"/>
    <property type="match status" value="1"/>
</dbReference>
<dbReference type="Proteomes" id="UP000239872">
    <property type="component" value="Unassembled WGS sequence"/>
</dbReference>
<dbReference type="SFLD" id="SFLDS00003">
    <property type="entry name" value="Haloacid_Dehalogenase"/>
    <property type="match status" value="1"/>
</dbReference>
<proteinExistence type="predicted"/>
<dbReference type="InterPro" id="IPR036412">
    <property type="entry name" value="HAD-like_sf"/>
</dbReference>
<reference evidence="2 3" key="1">
    <citation type="submission" date="2018-01" db="EMBL/GenBank/DDBJ databases">
        <title>A novel member of the phylum Bacteroidetes isolated from glacier ice.</title>
        <authorList>
            <person name="Liu Q."/>
            <person name="Xin Y.-H."/>
        </authorList>
    </citation>
    <scope>NUCLEOTIDE SEQUENCE [LARGE SCALE GENOMIC DNA]</scope>
    <source>
        <strain evidence="2 3">RB1R16</strain>
    </source>
</reference>
<dbReference type="Pfam" id="PF03767">
    <property type="entry name" value="Acid_phosphat_B"/>
    <property type="match status" value="1"/>
</dbReference>
<dbReference type="Gene3D" id="3.40.50.1000">
    <property type="entry name" value="HAD superfamily/HAD-like"/>
    <property type="match status" value="1"/>
</dbReference>
<gene>
    <name evidence="2" type="ORF">CJD36_016555</name>
</gene>
<accession>A0A2S7STS2</accession>
<evidence type="ECO:0000313" key="2">
    <source>
        <dbReference type="EMBL" id="PQJ10293.1"/>
    </source>
</evidence>
<dbReference type="InterPro" id="IPR005519">
    <property type="entry name" value="Acid_phosphat_B-like"/>
</dbReference>
<comment type="caution">
    <text evidence="2">The sequence shown here is derived from an EMBL/GenBank/DDBJ whole genome shotgun (WGS) entry which is preliminary data.</text>
</comment>
<organism evidence="2 3">
    <name type="scientific">Flavipsychrobacter stenotrophus</name>
    <dbReference type="NCBI Taxonomy" id="2077091"/>
    <lineage>
        <taxon>Bacteria</taxon>
        <taxon>Pseudomonadati</taxon>
        <taxon>Bacteroidota</taxon>
        <taxon>Chitinophagia</taxon>
        <taxon>Chitinophagales</taxon>
        <taxon>Chitinophagaceae</taxon>
        <taxon>Flavipsychrobacter</taxon>
    </lineage>
</organism>
<dbReference type="CDD" id="cd07534">
    <property type="entry name" value="HAD_CAP"/>
    <property type="match status" value="1"/>
</dbReference>
<dbReference type="OrthoDB" id="395856at2"/>
<keyword evidence="1" id="KW-0732">Signal</keyword>
<keyword evidence="2" id="KW-0449">Lipoprotein</keyword>
<dbReference type="RefSeq" id="WP_105040302.1">
    <property type="nucleotide sequence ID" value="NZ_PPSL01000004.1"/>
</dbReference>
<dbReference type="SUPFAM" id="SSF56784">
    <property type="entry name" value="HAD-like"/>
    <property type="match status" value="1"/>
</dbReference>
<dbReference type="EMBL" id="PPSL01000004">
    <property type="protein sequence ID" value="PQJ10293.1"/>
    <property type="molecule type" value="Genomic_DNA"/>
</dbReference>
<dbReference type="PANTHER" id="PTHR31284">
    <property type="entry name" value="ACID PHOSPHATASE-LIKE PROTEIN"/>
    <property type="match status" value="1"/>
</dbReference>
<dbReference type="SFLD" id="SFLDG01125">
    <property type="entry name" value="C1.1:_Acid_Phosphatase_Like"/>
    <property type="match status" value="1"/>
</dbReference>
<dbReference type="AlphaFoldDB" id="A0A2S7STS2"/>
<sequence>MSKRISITAFIAGLSIIAIVGFKPISHAISEMVKPAPVEQNVMGVIYQQRAAEYRALCFQAYNIAMHKIDDAAKGKKKNIKLAVITDLDETAVDNSGYAVRCFEEGHGYTDDSWNKWCNDAVADSVPGSVTFFKYAEKKGVTIFYVSNRSNAALAKTMEKMKRLGFPQVSEDHFKLKTTTSSKEERRREIAKNYKIVALLGDNLVDMDAAFDKAPENVRQHAADSLRMAWGDRYIVFPNATYGDWENALYMDYRKAHPEVKSISLDSIYAIRVRALKKY</sequence>
<dbReference type="InterPro" id="IPR006423">
    <property type="entry name" value="Lipo_e_P4"/>
</dbReference>
<dbReference type="PIRSF" id="PIRSF019271">
    <property type="entry name" value="Acid_Ptase_C"/>
    <property type="match status" value="1"/>
</dbReference>